<evidence type="ECO:0000313" key="2">
    <source>
        <dbReference type="Proteomes" id="UP000678374"/>
    </source>
</evidence>
<dbReference type="EMBL" id="JAGQDE010000007">
    <property type="protein sequence ID" value="MBQ0959340.1"/>
    <property type="molecule type" value="Genomic_DNA"/>
</dbReference>
<organism evidence="1 2">
    <name type="scientific">Ideonella aquatica</name>
    <dbReference type="NCBI Taxonomy" id="2824119"/>
    <lineage>
        <taxon>Bacteria</taxon>
        <taxon>Pseudomonadati</taxon>
        <taxon>Pseudomonadota</taxon>
        <taxon>Betaproteobacteria</taxon>
        <taxon>Burkholderiales</taxon>
        <taxon>Sphaerotilaceae</taxon>
        <taxon>Ideonella</taxon>
    </lineage>
</organism>
<dbReference type="PANTHER" id="PTHR48100:SF1">
    <property type="entry name" value="HISTIDINE PHOSPHATASE FAMILY PROTEIN-RELATED"/>
    <property type="match status" value="1"/>
</dbReference>
<evidence type="ECO:0000313" key="1">
    <source>
        <dbReference type="EMBL" id="MBQ0959340.1"/>
    </source>
</evidence>
<dbReference type="Proteomes" id="UP000678374">
    <property type="component" value="Unassembled WGS sequence"/>
</dbReference>
<dbReference type="AlphaFoldDB" id="A0A941BQP7"/>
<dbReference type="SUPFAM" id="SSF53254">
    <property type="entry name" value="Phosphoglycerate mutase-like"/>
    <property type="match status" value="1"/>
</dbReference>
<dbReference type="Pfam" id="PF00300">
    <property type="entry name" value="His_Phos_1"/>
    <property type="match status" value="1"/>
</dbReference>
<name>A0A941BQP7_9BURK</name>
<dbReference type="GO" id="GO:0016791">
    <property type="term" value="F:phosphatase activity"/>
    <property type="evidence" value="ECO:0007669"/>
    <property type="project" value="TreeGrafter"/>
</dbReference>
<dbReference type="RefSeq" id="WP_210801946.1">
    <property type="nucleotide sequence ID" value="NZ_JAGQDE010000007.1"/>
</dbReference>
<dbReference type="CDD" id="cd07067">
    <property type="entry name" value="HP_PGM_like"/>
    <property type="match status" value="1"/>
</dbReference>
<dbReference type="GO" id="GO:0005737">
    <property type="term" value="C:cytoplasm"/>
    <property type="evidence" value="ECO:0007669"/>
    <property type="project" value="TreeGrafter"/>
</dbReference>
<proteinExistence type="predicted"/>
<gene>
    <name evidence="1" type="ORF">KAK06_10300</name>
</gene>
<dbReference type="Gene3D" id="3.40.50.1240">
    <property type="entry name" value="Phosphoglycerate mutase-like"/>
    <property type="match status" value="1"/>
</dbReference>
<dbReference type="InterPro" id="IPR029033">
    <property type="entry name" value="His_PPase_superfam"/>
</dbReference>
<reference evidence="1" key="1">
    <citation type="submission" date="2021-04" db="EMBL/GenBank/DDBJ databases">
        <title>The genome sequence of Ideonella sp. 4Y11.</title>
        <authorList>
            <person name="Liu Y."/>
        </authorList>
    </citation>
    <scope>NUCLEOTIDE SEQUENCE</scope>
    <source>
        <strain evidence="1">4Y11</strain>
    </source>
</reference>
<dbReference type="SMART" id="SM00855">
    <property type="entry name" value="PGAM"/>
    <property type="match status" value="1"/>
</dbReference>
<protein>
    <submittedName>
        <fullName evidence="1">Histidine phosphatase family protein</fullName>
    </submittedName>
</protein>
<sequence>MELILLRHPVVAAPAGTCYGQADLPLREPMEPPLAQVLQALPAGIDALWSSPLQRARVLAEALAPALRCALQIDARWQELHFGAWEGRPWSAIDRAESDPWAADPEQQAPPGGETLAALRARTHAAMDALADLAAARVLVVAHAGPIRVALARARGQAATEALAQPLAFGGLTRLQHLGGQWSEAA</sequence>
<comment type="caution">
    <text evidence="1">The sequence shown here is derived from an EMBL/GenBank/DDBJ whole genome shotgun (WGS) entry which is preliminary data.</text>
</comment>
<keyword evidence="2" id="KW-1185">Reference proteome</keyword>
<dbReference type="InterPro" id="IPR013078">
    <property type="entry name" value="His_Pase_superF_clade-1"/>
</dbReference>
<accession>A0A941BQP7</accession>
<dbReference type="InterPro" id="IPR050275">
    <property type="entry name" value="PGM_Phosphatase"/>
</dbReference>
<dbReference type="PANTHER" id="PTHR48100">
    <property type="entry name" value="BROAD-SPECIFICITY PHOSPHATASE YOR283W-RELATED"/>
    <property type="match status" value="1"/>
</dbReference>